<protein>
    <recommendedName>
        <fullName evidence="4">Encoded protein</fullName>
    </recommendedName>
</protein>
<evidence type="ECO:0000313" key="3">
    <source>
        <dbReference type="Proteomes" id="UP000815325"/>
    </source>
</evidence>
<dbReference type="Proteomes" id="UP000815325">
    <property type="component" value="Unassembled WGS sequence"/>
</dbReference>
<evidence type="ECO:0008006" key="4">
    <source>
        <dbReference type="Google" id="ProtNLM"/>
    </source>
</evidence>
<organism evidence="2 3">
    <name type="scientific">Dunaliella salina</name>
    <name type="common">Green alga</name>
    <name type="synonym">Protococcus salinus</name>
    <dbReference type="NCBI Taxonomy" id="3046"/>
    <lineage>
        <taxon>Eukaryota</taxon>
        <taxon>Viridiplantae</taxon>
        <taxon>Chlorophyta</taxon>
        <taxon>core chlorophytes</taxon>
        <taxon>Chlorophyceae</taxon>
        <taxon>CS clade</taxon>
        <taxon>Chlamydomonadales</taxon>
        <taxon>Dunaliellaceae</taxon>
        <taxon>Dunaliella</taxon>
    </lineage>
</organism>
<gene>
    <name evidence="2" type="ORF">DUNSADRAFT_2970</name>
</gene>
<feature type="non-terminal residue" evidence="2">
    <location>
        <position position="1"/>
    </location>
</feature>
<keyword evidence="3" id="KW-1185">Reference proteome</keyword>
<accession>A0ABQ7GUS1</accession>
<evidence type="ECO:0000256" key="1">
    <source>
        <dbReference type="SAM" id="MobiDB-lite"/>
    </source>
</evidence>
<comment type="caution">
    <text evidence="2">The sequence shown here is derived from an EMBL/GenBank/DDBJ whole genome shotgun (WGS) entry which is preliminary data.</text>
</comment>
<sequence>PITSQPKERYNRKKRLSPLRPTTAWGRPSSGASNPGMTSSVQDLRRAIEEAESRRMPANLESAVKKQVSVWPCKDTNACWPCAIFYPF</sequence>
<reference evidence="2" key="1">
    <citation type="submission" date="2017-08" db="EMBL/GenBank/DDBJ databases">
        <authorList>
            <person name="Polle J.E."/>
            <person name="Barry K."/>
            <person name="Cushman J."/>
            <person name="Schmutz J."/>
            <person name="Tran D."/>
            <person name="Hathwaick L.T."/>
            <person name="Yim W.C."/>
            <person name="Jenkins J."/>
            <person name="Mckie-Krisberg Z.M."/>
            <person name="Prochnik S."/>
            <person name="Lindquist E."/>
            <person name="Dockter R.B."/>
            <person name="Adam C."/>
            <person name="Molina H."/>
            <person name="Bunkerborg J."/>
            <person name="Jin E."/>
            <person name="Buchheim M."/>
            <person name="Magnuson J."/>
        </authorList>
    </citation>
    <scope>NUCLEOTIDE SEQUENCE</scope>
    <source>
        <strain evidence="2">CCAP 19/18</strain>
    </source>
</reference>
<feature type="region of interest" description="Disordered" evidence="1">
    <location>
        <begin position="1"/>
        <end position="45"/>
    </location>
</feature>
<dbReference type="EMBL" id="MU069581">
    <property type="protein sequence ID" value="KAF5838360.1"/>
    <property type="molecule type" value="Genomic_DNA"/>
</dbReference>
<evidence type="ECO:0000313" key="2">
    <source>
        <dbReference type="EMBL" id="KAF5838360.1"/>
    </source>
</evidence>
<proteinExistence type="predicted"/>
<name>A0ABQ7GUS1_DUNSA</name>
<feature type="compositionally biased region" description="Polar residues" evidence="1">
    <location>
        <begin position="30"/>
        <end position="42"/>
    </location>
</feature>